<sequence length="673" mass="74137">MNVLVYSGPGATTENVKHCIETLKLHLSPYYAVVSISEAALLRDPWQHKASLLVIPGGADLPYCNSLNGEGNRKITQFVKKGGKYMGICAGAYYSSARCEFEQGTPLEVSGSRELGFFPGTVKGCAFKGFVYESHKGARASMLSVNNELLPELPKTVYTYYNGGGVFVDAKKHRNVEVLATYAEDVDVDDEDKAAVVYCKVGKGDVLLSGPHPEFTPALMKNNEGDPKFANVISVVGKNDRNRKQFMVSCLKKLGLRVNDNIDVTVPKITPLFLCAHADPGAINEVMIKIAENNDLHNGSTLEDENDTFVFHREDEDDHDYFFTENDDIEDPDTVAKHVKVFTLGALPTVKSTPYFNLAAYYGHLTRLYKGNFGQFGRITGYGEVVSSTSTLMDKNPRFLSLLPTGTVLTATTQVAGRGRGGNVWINPHGVLAASVLFKIPANTPSNVVTLQYLGGLAFVESIFGYGSEEPGQAVGYEDMPVKIKWPNDLYILKPEYFNKISDKDETHSTVEGDDQKWAKVSGAIINSQFIDGNYHLVWGGGINVSNAAPTTSLNLVLEKLNKIRASQGKPALAPIEPEILLAKLMYTMNSYFGVFLKTGMSPFLPLYYKRWFHSDQRVVVDEGNGNPRTCVIKGITPDYGLLIAEDTRNHEILHLQPDGNSFDIFKGLVYRK</sequence>
<dbReference type="STRING" id="984487.A0A1E4SJ78"/>
<dbReference type="SUPFAM" id="SSF52317">
    <property type="entry name" value="Class I glutamine amidotransferase-like"/>
    <property type="match status" value="1"/>
</dbReference>
<dbReference type="InterPro" id="IPR004143">
    <property type="entry name" value="BPL_LPL_catalytic"/>
</dbReference>
<keyword evidence="3" id="KW-1185">Reference proteome</keyword>
<dbReference type="RefSeq" id="XP_020064670.1">
    <property type="nucleotide sequence ID" value="XM_020209610.1"/>
</dbReference>
<feature type="domain" description="BPL/LPL catalytic" evidence="1">
    <location>
        <begin position="365"/>
        <end position="597"/>
    </location>
</feature>
<dbReference type="GO" id="GO:0004077">
    <property type="term" value="F:biotin--[biotin carboxyl-carrier protein] ligase activity"/>
    <property type="evidence" value="ECO:0007669"/>
    <property type="project" value="TreeGrafter"/>
</dbReference>
<dbReference type="GO" id="GO:0005737">
    <property type="term" value="C:cytoplasm"/>
    <property type="evidence" value="ECO:0007669"/>
    <property type="project" value="TreeGrafter"/>
</dbReference>
<accession>A0A1E4SJ78</accession>
<protein>
    <submittedName>
        <fullName evidence="2">Class II aaRS and biotin synthetase</fullName>
    </submittedName>
</protein>
<dbReference type="OrthoDB" id="10250105at2759"/>
<dbReference type="SUPFAM" id="SSF55681">
    <property type="entry name" value="Class II aaRS and biotin synthetases"/>
    <property type="match status" value="1"/>
</dbReference>
<dbReference type="Gene3D" id="3.30.930.10">
    <property type="entry name" value="Bira Bifunctional Protein, Domain 2"/>
    <property type="match status" value="1"/>
</dbReference>
<gene>
    <name evidence="2" type="ORF">CANTADRAFT_48620</name>
</gene>
<dbReference type="PANTHER" id="PTHR12835">
    <property type="entry name" value="BIOTIN PROTEIN LIGASE"/>
    <property type="match status" value="1"/>
</dbReference>
<dbReference type="Proteomes" id="UP000094285">
    <property type="component" value="Unassembled WGS sequence"/>
</dbReference>
<dbReference type="AlphaFoldDB" id="A0A1E4SJ78"/>
<dbReference type="Pfam" id="PF09825">
    <property type="entry name" value="BPL_N"/>
    <property type="match status" value="1"/>
</dbReference>
<evidence type="ECO:0000313" key="2">
    <source>
        <dbReference type="EMBL" id="ODV79548.1"/>
    </source>
</evidence>
<evidence type="ECO:0000313" key="3">
    <source>
        <dbReference type="Proteomes" id="UP000094285"/>
    </source>
</evidence>
<dbReference type="InterPro" id="IPR045864">
    <property type="entry name" value="aa-tRNA-synth_II/BPL/LPL"/>
</dbReference>
<dbReference type="PROSITE" id="PS51733">
    <property type="entry name" value="BPL_LPL_CATALYTIC"/>
    <property type="match status" value="1"/>
</dbReference>
<dbReference type="PANTHER" id="PTHR12835:SF5">
    <property type="entry name" value="BIOTIN--PROTEIN LIGASE"/>
    <property type="match status" value="1"/>
</dbReference>
<dbReference type="EMBL" id="KV453911">
    <property type="protein sequence ID" value="ODV79548.1"/>
    <property type="molecule type" value="Genomic_DNA"/>
</dbReference>
<organism evidence="2 3">
    <name type="scientific">Suhomyces tanzawaensis NRRL Y-17324</name>
    <dbReference type="NCBI Taxonomy" id="984487"/>
    <lineage>
        <taxon>Eukaryota</taxon>
        <taxon>Fungi</taxon>
        <taxon>Dikarya</taxon>
        <taxon>Ascomycota</taxon>
        <taxon>Saccharomycotina</taxon>
        <taxon>Pichiomycetes</taxon>
        <taxon>Debaryomycetaceae</taxon>
        <taxon>Suhomyces</taxon>
    </lineage>
</organism>
<dbReference type="InterPro" id="IPR019197">
    <property type="entry name" value="Biotin-prot_ligase_N"/>
</dbReference>
<name>A0A1E4SJ78_9ASCO</name>
<dbReference type="GeneID" id="30983746"/>
<dbReference type="CDD" id="cd03144">
    <property type="entry name" value="GATase1_ScBLP_like"/>
    <property type="match status" value="1"/>
</dbReference>
<dbReference type="InterPro" id="IPR029062">
    <property type="entry name" value="Class_I_gatase-like"/>
</dbReference>
<reference evidence="3" key="1">
    <citation type="submission" date="2016-05" db="EMBL/GenBank/DDBJ databases">
        <title>Comparative genomics of biotechnologically important yeasts.</title>
        <authorList>
            <consortium name="DOE Joint Genome Institute"/>
            <person name="Riley R."/>
            <person name="Haridas S."/>
            <person name="Wolfe K.H."/>
            <person name="Lopes M.R."/>
            <person name="Hittinger C.T."/>
            <person name="Goker M."/>
            <person name="Salamov A."/>
            <person name="Wisecaver J."/>
            <person name="Long T.M."/>
            <person name="Aerts A.L."/>
            <person name="Barry K."/>
            <person name="Choi C."/>
            <person name="Clum A."/>
            <person name="Coughlan A.Y."/>
            <person name="Deshpande S."/>
            <person name="Douglass A.P."/>
            <person name="Hanson S.J."/>
            <person name="Klenk H.-P."/>
            <person name="Labutti K."/>
            <person name="Lapidus A."/>
            <person name="Lindquist E."/>
            <person name="Lipzen A."/>
            <person name="Meier-Kolthoff J.P."/>
            <person name="Ohm R.A."/>
            <person name="Otillar R.P."/>
            <person name="Pangilinan J."/>
            <person name="Peng Y."/>
            <person name="Rokas A."/>
            <person name="Rosa C.A."/>
            <person name="Scheuner C."/>
            <person name="Sibirny A.A."/>
            <person name="Slot J.C."/>
            <person name="Stielow J.B."/>
            <person name="Sun H."/>
            <person name="Kurtzman C.P."/>
            <person name="Blackwell M."/>
            <person name="Grigoriev I.V."/>
            <person name="Jeffries T.W."/>
        </authorList>
    </citation>
    <scope>NUCLEOTIDE SEQUENCE [LARGE SCALE GENOMIC DNA]</scope>
    <source>
        <strain evidence="3">NRRL Y-17324</strain>
    </source>
</reference>
<dbReference type="Gene3D" id="3.40.50.880">
    <property type="match status" value="1"/>
</dbReference>
<proteinExistence type="predicted"/>
<dbReference type="Pfam" id="PF03099">
    <property type="entry name" value="BPL_LplA_LipB"/>
    <property type="match status" value="1"/>
</dbReference>
<evidence type="ECO:0000259" key="1">
    <source>
        <dbReference type="PROSITE" id="PS51733"/>
    </source>
</evidence>